<evidence type="ECO:0000313" key="2">
    <source>
        <dbReference type="Proteomes" id="UP001159363"/>
    </source>
</evidence>
<keyword evidence="2" id="KW-1185">Reference proteome</keyword>
<evidence type="ECO:0000313" key="1">
    <source>
        <dbReference type="EMBL" id="KAJ8889084.1"/>
    </source>
</evidence>
<comment type="caution">
    <text evidence="1">The sequence shown here is derived from an EMBL/GenBank/DDBJ whole genome shotgun (WGS) entry which is preliminary data.</text>
</comment>
<dbReference type="EMBL" id="JARBHB010000003">
    <property type="protein sequence ID" value="KAJ8889084.1"/>
    <property type="molecule type" value="Genomic_DNA"/>
</dbReference>
<organism evidence="1 2">
    <name type="scientific">Dryococelus australis</name>
    <dbReference type="NCBI Taxonomy" id="614101"/>
    <lineage>
        <taxon>Eukaryota</taxon>
        <taxon>Metazoa</taxon>
        <taxon>Ecdysozoa</taxon>
        <taxon>Arthropoda</taxon>
        <taxon>Hexapoda</taxon>
        <taxon>Insecta</taxon>
        <taxon>Pterygota</taxon>
        <taxon>Neoptera</taxon>
        <taxon>Polyneoptera</taxon>
        <taxon>Phasmatodea</taxon>
        <taxon>Verophasmatodea</taxon>
        <taxon>Anareolatae</taxon>
        <taxon>Phasmatidae</taxon>
        <taxon>Eurycanthinae</taxon>
        <taxon>Dryococelus</taxon>
    </lineage>
</organism>
<dbReference type="Proteomes" id="UP001159363">
    <property type="component" value="Chromosome 3"/>
</dbReference>
<protein>
    <submittedName>
        <fullName evidence="1">Uncharacterized protein</fullName>
    </submittedName>
</protein>
<gene>
    <name evidence="1" type="ORF">PR048_008578</name>
</gene>
<proteinExistence type="predicted"/>
<sequence>MVPFLFSDFSGVIKNLTTRFVKAEVMSTTLIKIYLGFGMSTALRSENLSQKEMELFRVVYLICLHECVKRILKHSLTFSLTIDLAMKKLSCALDIFVNHNWLSEVQADKISVEFKTVCSLIAMQHGSFSIVSENDIGNAAVERRFSLNKQCLLEISLIAQRTIHDSILSTGGLDDFIITKRFIHAARNAHSKYKEYMEQQTTEEVVTGKRGSQFKKKKSSC</sequence>
<name>A0ABQ9HXI2_9NEOP</name>
<accession>A0ABQ9HXI2</accession>
<reference evidence="1 2" key="1">
    <citation type="submission" date="2023-02" db="EMBL/GenBank/DDBJ databases">
        <title>LHISI_Scaffold_Assembly.</title>
        <authorList>
            <person name="Stuart O.P."/>
            <person name="Cleave R."/>
            <person name="Magrath M.J.L."/>
            <person name="Mikheyev A.S."/>
        </authorList>
    </citation>
    <scope>NUCLEOTIDE SEQUENCE [LARGE SCALE GENOMIC DNA]</scope>
    <source>
        <strain evidence="1">Daus_M_001</strain>
        <tissue evidence="1">Leg muscle</tissue>
    </source>
</reference>